<feature type="compositionally biased region" description="Low complexity" evidence="1">
    <location>
        <begin position="129"/>
        <end position="145"/>
    </location>
</feature>
<reference evidence="2 3" key="1">
    <citation type="submission" date="2019-04" db="EMBL/GenBank/DDBJ databases">
        <title>Draft genome of the big-headed turtle Platysternon megacephalum.</title>
        <authorList>
            <person name="Gong S."/>
        </authorList>
    </citation>
    <scope>NUCLEOTIDE SEQUENCE [LARGE SCALE GENOMIC DNA]</scope>
    <source>
        <strain evidence="2">DO16091913</strain>
        <tissue evidence="2">Muscle</tissue>
    </source>
</reference>
<gene>
    <name evidence="2" type="ORF">DR999_PMT20282</name>
</gene>
<name>A0A4D9DND3_9SAUR</name>
<reference evidence="2 3" key="2">
    <citation type="submission" date="2019-04" db="EMBL/GenBank/DDBJ databases">
        <title>The genome sequence of big-headed turtle.</title>
        <authorList>
            <person name="Gong S."/>
        </authorList>
    </citation>
    <scope>NUCLEOTIDE SEQUENCE [LARGE SCALE GENOMIC DNA]</scope>
    <source>
        <strain evidence="2">DO16091913</strain>
        <tissue evidence="2">Muscle</tissue>
    </source>
</reference>
<evidence type="ECO:0000256" key="1">
    <source>
        <dbReference type="SAM" id="MobiDB-lite"/>
    </source>
</evidence>
<feature type="region of interest" description="Disordered" evidence="1">
    <location>
        <begin position="1"/>
        <end position="20"/>
    </location>
</feature>
<accession>A0A4D9DND3</accession>
<keyword evidence="3" id="KW-1185">Reference proteome</keyword>
<evidence type="ECO:0000313" key="3">
    <source>
        <dbReference type="Proteomes" id="UP000297703"/>
    </source>
</evidence>
<proteinExistence type="predicted"/>
<organism evidence="2 3">
    <name type="scientific">Platysternon megacephalum</name>
    <name type="common">big-headed turtle</name>
    <dbReference type="NCBI Taxonomy" id="55544"/>
    <lineage>
        <taxon>Eukaryota</taxon>
        <taxon>Metazoa</taxon>
        <taxon>Chordata</taxon>
        <taxon>Craniata</taxon>
        <taxon>Vertebrata</taxon>
        <taxon>Euteleostomi</taxon>
        <taxon>Archelosauria</taxon>
        <taxon>Testudinata</taxon>
        <taxon>Testudines</taxon>
        <taxon>Cryptodira</taxon>
        <taxon>Durocryptodira</taxon>
        <taxon>Testudinoidea</taxon>
        <taxon>Platysternidae</taxon>
        <taxon>Platysternon</taxon>
    </lineage>
</organism>
<feature type="region of interest" description="Disordered" evidence="1">
    <location>
        <begin position="129"/>
        <end position="167"/>
    </location>
</feature>
<dbReference type="EMBL" id="QXTE01000456">
    <property type="protein sequence ID" value="TFJ97857.1"/>
    <property type="molecule type" value="Genomic_DNA"/>
</dbReference>
<comment type="caution">
    <text evidence="2">The sequence shown here is derived from an EMBL/GenBank/DDBJ whole genome shotgun (WGS) entry which is preliminary data.</text>
</comment>
<dbReference type="AlphaFoldDB" id="A0A4D9DND3"/>
<evidence type="ECO:0000313" key="2">
    <source>
        <dbReference type="EMBL" id="TFJ97857.1"/>
    </source>
</evidence>
<protein>
    <submittedName>
        <fullName evidence="2">Trypsin-like</fullName>
    </submittedName>
</protein>
<dbReference type="Proteomes" id="UP000297703">
    <property type="component" value="Unassembled WGS sequence"/>
</dbReference>
<sequence length="167" mass="17143">MGMGDGCRGEQANSHPWGPLARTRCLSPTECGQAKLSPHNYCISAARTRAGNPAAPRVNATRLHPHTAMAAPHRARLAQPGPARSGIFLLGWLRGRFLPGSPEAPSPSPAAAAAARERVFAAVVTCPRPRAAQSPPAMPSAAHPLPAAPGGGGDAASRPPRPATEPQ</sequence>